<feature type="domain" description="MotA/TolQ/ExbB proton channel" evidence="14">
    <location>
        <begin position="124"/>
        <end position="232"/>
    </location>
</feature>
<evidence type="ECO:0000259" key="15">
    <source>
        <dbReference type="Pfam" id="PF20560"/>
    </source>
</evidence>
<evidence type="ECO:0000256" key="13">
    <source>
        <dbReference type="SAM" id="Phobius"/>
    </source>
</evidence>
<dbReference type="GO" id="GO:0006935">
    <property type="term" value="P:chemotaxis"/>
    <property type="evidence" value="ECO:0007669"/>
    <property type="project" value="UniProtKB-KW"/>
</dbReference>
<reference evidence="16 17" key="1">
    <citation type="submission" date="2015-12" db="EMBL/GenBank/DDBJ databases">
        <title>Genome sequence of Oceanibaculum pacificum MCCC 1A02656.</title>
        <authorList>
            <person name="Lu L."/>
            <person name="Lai Q."/>
            <person name="Shao Z."/>
            <person name="Qian P."/>
        </authorList>
    </citation>
    <scope>NUCLEOTIDE SEQUENCE [LARGE SCALE GENOMIC DNA]</scope>
    <source>
        <strain evidence="16 17">MCCC 1A02656</strain>
    </source>
</reference>
<dbReference type="STRING" id="580166.AUP43_13290"/>
<evidence type="ECO:0000256" key="12">
    <source>
        <dbReference type="ARBA" id="ARBA00023136"/>
    </source>
</evidence>
<keyword evidence="16" id="KW-0966">Cell projection</keyword>
<evidence type="ECO:0000256" key="2">
    <source>
        <dbReference type="ARBA" id="ARBA00008038"/>
    </source>
</evidence>
<evidence type="ECO:0000256" key="1">
    <source>
        <dbReference type="ARBA" id="ARBA00004429"/>
    </source>
</evidence>
<protein>
    <submittedName>
        <fullName evidence="16">Flagellar motor stator protein MotA</fullName>
    </submittedName>
</protein>
<keyword evidence="17" id="KW-1185">Reference proteome</keyword>
<dbReference type="InterPro" id="IPR000540">
    <property type="entry name" value="Flag_MotA_CS"/>
</dbReference>
<dbReference type="InterPro" id="IPR022522">
    <property type="entry name" value="Flagellar_motor_stator_MotA"/>
</dbReference>
<evidence type="ECO:0000313" key="16">
    <source>
        <dbReference type="EMBL" id="KZD03237.1"/>
    </source>
</evidence>
<accession>A0A154VPF5</accession>
<feature type="transmembrane region" description="Helical" evidence="13">
    <location>
        <begin position="197"/>
        <end position="220"/>
    </location>
</feature>
<evidence type="ECO:0000256" key="6">
    <source>
        <dbReference type="ARBA" id="ARBA00022519"/>
    </source>
</evidence>
<dbReference type="OrthoDB" id="9782603at2"/>
<dbReference type="GO" id="GO:0071978">
    <property type="term" value="P:bacterial-type flagellum-dependent swarming motility"/>
    <property type="evidence" value="ECO:0007669"/>
    <property type="project" value="InterPro"/>
</dbReference>
<dbReference type="AlphaFoldDB" id="A0A154VPF5"/>
<keyword evidence="3" id="KW-0813">Transport</keyword>
<evidence type="ECO:0000256" key="10">
    <source>
        <dbReference type="ARBA" id="ARBA00022989"/>
    </source>
</evidence>
<evidence type="ECO:0000256" key="9">
    <source>
        <dbReference type="ARBA" id="ARBA00022781"/>
    </source>
</evidence>
<keyword evidence="12 13" id="KW-0472">Membrane</keyword>
<dbReference type="EMBL" id="LPXN01000148">
    <property type="protein sequence ID" value="KZD03237.1"/>
    <property type="molecule type" value="Genomic_DNA"/>
</dbReference>
<evidence type="ECO:0000256" key="11">
    <source>
        <dbReference type="ARBA" id="ARBA00023065"/>
    </source>
</evidence>
<dbReference type="Pfam" id="PF20560">
    <property type="entry name" value="MotA_N"/>
    <property type="match status" value="1"/>
</dbReference>
<dbReference type="InterPro" id="IPR002898">
    <property type="entry name" value="MotA_ExbB_proton_chnl"/>
</dbReference>
<keyword evidence="5" id="KW-0145">Chemotaxis</keyword>
<keyword evidence="16" id="KW-0969">Cilium</keyword>
<dbReference type="Pfam" id="PF01618">
    <property type="entry name" value="MotA_ExbB"/>
    <property type="match status" value="1"/>
</dbReference>
<dbReference type="Proteomes" id="UP000076400">
    <property type="component" value="Unassembled WGS sequence"/>
</dbReference>
<dbReference type="PROSITE" id="PS01307">
    <property type="entry name" value="MOTA"/>
    <property type="match status" value="1"/>
</dbReference>
<keyword evidence="9" id="KW-0375">Hydrogen ion transport</keyword>
<name>A0A154VPF5_9PROT</name>
<dbReference type="InterPro" id="IPR046786">
    <property type="entry name" value="MotA_N"/>
</dbReference>
<evidence type="ECO:0000313" key="17">
    <source>
        <dbReference type="Proteomes" id="UP000076400"/>
    </source>
</evidence>
<evidence type="ECO:0000259" key="14">
    <source>
        <dbReference type="Pfam" id="PF01618"/>
    </source>
</evidence>
<dbReference type="GO" id="GO:0005886">
    <property type="term" value="C:plasma membrane"/>
    <property type="evidence" value="ECO:0007669"/>
    <property type="project" value="UniProtKB-SubCell"/>
</dbReference>
<evidence type="ECO:0000256" key="8">
    <source>
        <dbReference type="ARBA" id="ARBA00022779"/>
    </source>
</evidence>
<evidence type="ECO:0000256" key="4">
    <source>
        <dbReference type="ARBA" id="ARBA00022475"/>
    </source>
</evidence>
<evidence type="ECO:0000256" key="3">
    <source>
        <dbReference type="ARBA" id="ARBA00022448"/>
    </source>
</evidence>
<dbReference type="NCBIfam" id="TIGR03818">
    <property type="entry name" value="MotA1"/>
    <property type="match status" value="1"/>
</dbReference>
<dbReference type="PANTHER" id="PTHR30433">
    <property type="entry name" value="CHEMOTAXIS PROTEIN MOTA"/>
    <property type="match status" value="1"/>
</dbReference>
<organism evidence="16 17">
    <name type="scientific">Oceanibaculum pacificum</name>
    <dbReference type="NCBI Taxonomy" id="580166"/>
    <lineage>
        <taxon>Bacteria</taxon>
        <taxon>Pseudomonadati</taxon>
        <taxon>Pseudomonadota</taxon>
        <taxon>Alphaproteobacteria</taxon>
        <taxon>Rhodospirillales</taxon>
        <taxon>Oceanibaculaceae</taxon>
        <taxon>Oceanibaculum</taxon>
    </lineage>
</organism>
<keyword evidence="16" id="KW-0282">Flagellum</keyword>
<comment type="similarity">
    <text evidence="2">Belongs to the MotA family.</text>
</comment>
<dbReference type="PANTHER" id="PTHR30433:SF4">
    <property type="entry name" value="MOTILITY PROTEIN A"/>
    <property type="match status" value="1"/>
</dbReference>
<dbReference type="RefSeq" id="WP_067559198.1">
    <property type="nucleotide sequence ID" value="NZ_LPXN01000148.1"/>
</dbReference>
<sequence>MMVILGWVGVLICCFGSYMAMGGKMALLWQPFEFTLIFGSACCAYLVANPKHILGKTGKAIGIAMRGPKYKKDDYLELLSLLYAIFKLAKTKGMLAIESHVERPEESSLFQSFPKFAANHHAMEFLCDYLRMMTLGTDNPHEMETLIDEELETHHHEDDTVSSAVQTMADGLPALGIVAAVMGVIKTMSSITEPPEVLGGLIGAALVGTFLGVLLCYGFVGPLASAIKNTNEADAKYLGVIKAGLLAHLSGYAPAVSVEFARKALWSHVRPTFYEVEEAVAALPPV</sequence>
<dbReference type="InterPro" id="IPR047055">
    <property type="entry name" value="MotA-like"/>
</dbReference>
<keyword evidence="10 13" id="KW-1133">Transmembrane helix</keyword>
<keyword evidence="11" id="KW-0406">Ion transport</keyword>
<keyword evidence="8" id="KW-0283">Flagellar rotation</keyword>
<comment type="caution">
    <text evidence="16">The sequence shown here is derived from an EMBL/GenBank/DDBJ whole genome shotgun (WGS) entry which is preliminary data.</text>
</comment>
<feature type="transmembrane region" description="Helical" evidence="13">
    <location>
        <begin position="172"/>
        <end position="191"/>
    </location>
</feature>
<keyword evidence="6" id="KW-0997">Cell inner membrane</keyword>
<evidence type="ECO:0000256" key="7">
    <source>
        <dbReference type="ARBA" id="ARBA00022692"/>
    </source>
</evidence>
<evidence type="ECO:0000256" key="5">
    <source>
        <dbReference type="ARBA" id="ARBA00022500"/>
    </source>
</evidence>
<proteinExistence type="inferred from homology"/>
<keyword evidence="7 13" id="KW-0812">Transmembrane</keyword>
<keyword evidence="4" id="KW-1003">Cell membrane</keyword>
<feature type="transmembrane region" description="Helical" evidence="13">
    <location>
        <begin position="32"/>
        <end position="48"/>
    </location>
</feature>
<gene>
    <name evidence="16" type="ORF">AUP43_13290</name>
</gene>
<feature type="domain" description="Motility protein A N-terminal" evidence="15">
    <location>
        <begin position="4"/>
        <end position="93"/>
    </location>
</feature>
<comment type="subcellular location">
    <subcellularLocation>
        <location evidence="1">Cell inner membrane</location>
        <topology evidence="1">Multi-pass membrane protein</topology>
    </subcellularLocation>
</comment>
<dbReference type="GO" id="GO:1902600">
    <property type="term" value="P:proton transmembrane transport"/>
    <property type="evidence" value="ECO:0007669"/>
    <property type="project" value="UniProtKB-KW"/>
</dbReference>